<organism evidence="7 8">
    <name type="scientific">Aspergillus sclerotialis</name>
    <dbReference type="NCBI Taxonomy" id="2070753"/>
    <lineage>
        <taxon>Eukaryota</taxon>
        <taxon>Fungi</taxon>
        <taxon>Dikarya</taxon>
        <taxon>Ascomycota</taxon>
        <taxon>Pezizomycotina</taxon>
        <taxon>Eurotiomycetes</taxon>
        <taxon>Eurotiomycetidae</taxon>
        <taxon>Eurotiales</taxon>
        <taxon>Aspergillaceae</taxon>
        <taxon>Aspergillus</taxon>
        <taxon>Aspergillus subgen. Polypaecilum</taxon>
    </lineage>
</organism>
<evidence type="ECO:0000256" key="3">
    <source>
        <dbReference type="ARBA" id="ARBA00023015"/>
    </source>
</evidence>
<dbReference type="InterPro" id="IPR009072">
    <property type="entry name" value="Histone-fold"/>
</dbReference>
<feature type="region of interest" description="Disordered" evidence="6">
    <location>
        <begin position="215"/>
        <end position="237"/>
    </location>
</feature>
<dbReference type="AlphaFoldDB" id="A0A3A2Z748"/>
<reference evidence="8" key="1">
    <citation type="submission" date="2017-02" db="EMBL/GenBank/DDBJ databases">
        <authorList>
            <person name="Tafer H."/>
            <person name="Lopandic K."/>
        </authorList>
    </citation>
    <scope>NUCLEOTIDE SEQUENCE [LARGE SCALE GENOMIC DNA]</scope>
    <source>
        <strain evidence="8">CBS 366.77</strain>
    </source>
</reference>
<feature type="compositionally biased region" description="Low complexity" evidence="6">
    <location>
        <begin position="1"/>
        <end position="14"/>
    </location>
</feature>
<dbReference type="InterPro" id="IPR003162">
    <property type="entry name" value="TFIID-31"/>
</dbReference>
<dbReference type="SUPFAM" id="SSF47113">
    <property type="entry name" value="Histone-fold"/>
    <property type="match status" value="1"/>
</dbReference>
<dbReference type="GO" id="GO:0000124">
    <property type="term" value="C:SAGA complex"/>
    <property type="evidence" value="ECO:0007669"/>
    <property type="project" value="TreeGrafter"/>
</dbReference>
<feature type="non-terminal residue" evidence="7">
    <location>
        <position position="237"/>
    </location>
</feature>
<dbReference type="Gene3D" id="1.10.20.10">
    <property type="entry name" value="Histone, subunit A"/>
    <property type="match status" value="1"/>
</dbReference>
<name>A0A3A2Z748_9EURO</name>
<comment type="caution">
    <text evidence="7">The sequence shown here is derived from an EMBL/GenBank/DDBJ whole genome shotgun (WGS) entry which is preliminary data.</text>
</comment>
<comment type="similarity">
    <text evidence="2">Belongs to the TAF9 family.</text>
</comment>
<proteinExistence type="inferred from homology"/>
<evidence type="ECO:0000256" key="1">
    <source>
        <dbReference type="ARBA" id="ARBA00004123"/>
    </source>
</evidence>
<keyword evidence="5" id="KW-0539">Nucleus</keyword>
<evidence type="ECO:0000256" key="2">
    <source>
        <dbReference type="ARBA" id="ARBA00007646"/>
    </source>
</evidence>
<dbReference type="InterPro" id="IPR051431">
    <property type="entry name" value="TFIID_subunit_9"/>
</dbReference>
<accession>A0A3A2Z748</accession>
<dbReference type="CDD" id="cd07979">
    <property type="entry name" value="HFD_TAF9"/>
    <property type="match status" value="1"/>
</dbReference>
<dbReference type="GO" id="GO:0003713">
    <property type="term" value="F:transcription coactivator activity"/>
    <property type="evidence" value="ECO:0007669"/>
    <property type="project" value="TreeGrafter"/>
</dbReference>
<dbReference type="PANTHER" id="PTHR48068">
    <property type="entry name" value="TAF9 RNA POLYMERASE II, TATA BOX-BINDING PROTEIN (TBP)-ASSOCIATED FACTOR"/>
    <property type="match status" value="1"/>
</dbReference>
<keyword evidence="7" id="KW-0648">Protein biosynthesis</keyword>
<dbReference type="PANTHER" id="PTHR48068:SF4">
    <property type="entry name" value="TATA-BOX BINDING PROTEIN ASSOCIATED FACTOR 9"/>
    <property type="match status" value="1"/>
</dbReference>
<evidence type="ECO:0000256" key="4">
    <source>
        <dbReference type="ARBA" id="ARBA00023163"/>
    </source>
</evidence>
<dbReference type="Pfam" id="PF02291">
    <property type="entry name" value="TFIID-31kDa"/>
    <property type="match status" value="1"/>
</dbReference>
<keyword evidence="7" id="KW-0396">Initiation factor</keyword>
<evidence type="ECO:0000313" key="7">
    <source>
        <dbReference type="EMBL" id="RJE18686.1"/>
    </source>
</evidence>
<keyword evidence="8" id="KW-1185">Reference proteome</keyword>
<dbReference type="GO" id="GO:0005669">
    <property type="term" value="C:transcription factor TFIID complex"/>
    <property type="evidence" value="ECO:0007669"/>
    <property type="project" value="TreeGrafter"/>
</dbReference>
<evidence type="ECO:0000256" key="6">
    <source>
        <dbReference type="SAM" id="MobiDB-lite"/>
    </source>
</evidence>
<dbReference type="GO" id="GO:0051123">
    <property type="term" value="P:RNA polymerase II preinitiation complex assembly"/>
    <property type="evidence" value="ECO:0007669"/>
    <property type="project" value="TreeGrafter"/>
</dbReference>
<dbReference type="GO" id="GO:0016251">
    <property type="term" value="F:RNA polymerase II general transcription initiation factor activity"/>
    <property type="evidence" value="ECO:0007669"/>
    <property type="project" value="TreeGrafter"/>
</dbReference>
<protein>
    <submittedName>
        <fullName evidence="7">Transcription initiation factor TFIID</fullName>
    </submittedName>
</protein>
<evidence type="ECO:0000256" key="5">
    <source>
        <dbReference type="ARBA" id="ARBA00023242"/>
    </source>
</evidence>
<dbReference type="GO" id="GO:0003743">
    <property type="term" value="F:translation initiation factor activity"/>
    <property type="evidence" value="ECO:0007669"/>
    <property type="project" value="UniProtKB-KW"/>
</dbReference>
<comment type="subcellular location">
    <subcellularLocation>
        <location evidence="1">Nucleus</location>
    </subcellularLocation>
</comment>
<sequence>MASPNNTQPATTQPTSPPTEPPTMNHAAGGHTTTTAPNTTNNSIPSQPPQTPATSLRDSGKSRRPRDVRLIHMLLASLGVSAYQDRVPLQLLDFAYRYTSNVLQDALHLSTEGYAGEGGGGAGGKGQDANNVSLSAVRLSIASRLHYQFQTGLPKEFLMDVASERNRIALPGASRGFDMTGNKAQQQANQSVLLGGMRLPPERFCLTGSAWTMRDEWESEGEEEVGEEIQGDETKEG</sequence>
<dbReference type="STRING" id="2070753.A0A3A2Z748"/>
<keyword evidence="4" id="KW-0804">Transcription</keyword>
<feature type="compositionally biased region" description="Low complexity" evidence="6">
    <location>
        <begin position="22"/>
        <end position="42"/>
    </location>
</feature>
<dbReference type="GO" id="GO:0046982">
    <property type="term" value="F:protein heterodimerization activity"/>
    <property type="evidence" value="ECO:0007669"/>
    <property type="project" value="InterPro"/>
</dbReference>
<feature type="compositionally biased region" description="Acidic residues" evidence="6">
    <location>
        <begin position="217"/>
        <end position="231"/>
    </location>
</feature>
<evidence type="ECO:0000313" key="8">
    <source>
        <dbReference type="Proteomes" id="UP000266188"/>
    </source>
</evidence>
<dbReference type="Proteomes" id="UP000266188">
    <property type="component" value="Unassembled WGS sequence"/>
</dbReference>
<gene>
    <name evidence="7" type="ORF">PHISCL_08970</name>
</gene>
<keyword evidence="3" id="KW-0805">Transcription regulation</keyword>
<dbReference type="EMBL" id="MVGC01000508">
    <property type="protein sequence ID" value="RJE18686.1"/>
    <property type="molecule type" value="Genomic_DNA"/>
</dbReference>
<dbReference type="FunFam" id="1.10.20.10:FF:000069">
    <property type="entry name" value="Transcription initiation factor TFIID subunit"/>
    <property type="match status" value="1"/>
</dbReference>
<feature type="region of interest" description="Disordered" evidence="6">
    <location>
        <begin position="1"/>
        <end position="64"/>
    </location>
</feature>
<dbReference type="OrthoDB" id="341924at2759"/>